<keyword evidence="2" id="KW-1185">Reference proteome</keyword>
<sequence>MCIGSELQSNGFINDRLFNLTQDGLSLSLSLSLSLMIQDYINRSCAYDVLYSDTPKPFFTFLVHDVVLLHLSLLLYHTDKESLREETECKQNVNEALLNTNGLTDCLPSYVLLCILLLNRTTSMTVCHQLCLPNGASQKDPWLLYYIILYYLFYYHCGLDCRICWITGFVDSLHRKNSGEQAIFVSLSQNNHCAIASWSGLHSLLSLLKTLLLPLLSRIYIFIYNIGHQHE</sequence>
<dbReference type="EMBL" id="BQXS01012008">
    <property type="protein sequence ID" value="GKT19028.1"/>
    <property type="molecule type" value="Genomic_DNA"/>
</dbReference>
<reference evidence="1" key="1">
    <citation type="submission" date="2022-03" db="EMBL/GenBank/DDBJ databases">
        <title>Draft genome sequence of Aduncisulcus paluster, a free-living microaerophilic Fornicata.</title>
        <authorList>
            <person name="Yuyama I."/>
            <person name="Kume K."/>
            <person name="Tamura T."/>
            <person name="Inagaki Y."/>
            <person name="Hashimoto T."/>
        </authorList>
    </citation>
    <scope>NUCLEOTIDE SEQUENCE</scope>
    <source>
        <strain evidence="1">NY0171</strain>
    </source>
</reference>
<organism evidence="1 2">
    <name type="scientific">Aduncisulcus paluster</name>
    <dbReference type="NCBI Taxonomy" id="2918883"/>
    <lineage>
        <taxon>Eukaryota</taxon>
        <taxon>Metamonada</taxon>
        <taxon>Carpediemonas-like organisms</taxon>
        <taxon>Aduncisulcus</taxon>
    </lineage>
</organism>
<evidence type="ECO:0000313" key="1">
    <source>
        <dbReference type="EMBL" id="GKT19028.1"/>
    </source>
</evidence>
<dbReference type="Proteomes" id="UP001057375">
    <property type="component" value="Unassembled WGS sequence"/>
</dbReference>
<name>A0ABQ5JYZ9_9EUKA</name>
<gene>
    <name evidence="1" type="ORF">ADUPG1_011428</name>
</gene>
<evidence type="ECO:0000313" key="2">
    <source>
        <dbReference type="Proteomes" id="UP001057375"/>
    </source>
</evidence>
<comment type="caution">
    <text evidence="1">The sequence shown here is derived from an EMBL/GenBank/DDBJ whole genome shotgun (WGS) entry which is preliminary data.</text>
</comment>
<protein>
    <recommendedName>
        <fullName evidence="3">Maturase K</fullName>
    </recommendedName>
</protein>
<evidence type="ECO:0008006" key="3">
    <source>
        <dbReference type="Google" id="ProtNLM"/>
    </source>
</evidence>
<accession>A0ABQ5JYZ9</accession>
<proteinExistence type="predicted"/>